<dbReference type="HOGENOM" id="CLU_1041436_0_0_4"/>
<comment type="caution">
    <text evidence="1">The sequence shown here is derived from an EMBL/GenBank/DDBJ whole genome shotgun (WGS) entry which is preliminary data.</text>
</comment>
<proteinExistence type="predicted"/>
<gene>
    <name evidence="1" type="ORF">HMPREF9371_2282</name>
</gene>
<organism evidence="1 2">
    <name type="scientific">Neisseria shayeganii 871</name>
    <dbReference type="NCBI Taxonomy" id="1032488"/>
    <lineage>
        <taxon>Bacteria</taxon>
        <taxon>Pseudomonadati</taxon>
        <taxon>Pseudomonadota</taxon>
        <taxon>Betaproteobacteria</taxon>
        <taxon>Neisseriales</taxon>
        <taxon>Neisseriaceae</taxon>
        <taxon>Neisseria</taxon>
    </lineage>
</organism>
<protein>
    <submittedName>
        <fullName evidence="1">GNAT family acetyltransferase</fullName>
    </submittedName>
</protein>
<name>G4CKZ1_9NEIS</name>
<accession>G4CKZ1</accession>
<evidence type="ECO:0000313" key="2">
    <source>
        <dbReference type="Proteomes" id="UP000003019"/>
    </source>
</evidence>
<keyword evidence="1" id="KW-0808">Transferase</keyword>
<sequence length="283" mass="30462">MLICNPYEIVIQGITSNGKTFRPSDWSERLCGILSSFDNNRLSYHDWVRPILVDNVRCVAVDKKLEQINESMFRFLMDFAQDNDLRVIDCKALLEEQNAAEGTLLDSALQAKAEADSQAAAESKAQAHPSSGQTAAAEQALHFEARELNAGELHCAYPAFRPILPEALGQVHFNQRLAKLHGQGRRVAACFDANGQAVAACLFYLNDSLHGGSTLYIDTLSLTPQAGVSGLACLLECVGRTAGAAQCARICADVPPGAAHSAAWQALLAAGFAAESMVWVKSI</sequence>
<keyword evidence="2" id="KW-1185">Reference proteome</keyword>
<dbReference type="STRING" id="1032488.HMPREF9371_2282"/>
<reference evidence="1 2" key="1">
    <citation type="submission" date="2011-05" db="EMBL/GenBank/DDBJ databases">
        <authorList>
            <person name="Muzny D."/>
            <person name="Qin X."/>
            <person name="Deng J."/>
            <person name="Jiang H."/>
            <person name="Liu Y."/>
            <person name="Qu J."/>
            <person name="Song X.-Z."/>
            <person name="Zhang L."/>
            <person name="Thornton R."/>
            <person name="Coyle M."/>
            <person name="Francisco L."/>
            <person name="Jackson L."/>
            <person name="Javaid M."/>
            <person name="Korchina V."/>
            <person name="Kovar C."/>
            <person name="Mata R."/>
            <person name="Mathew T."/>
            <person name="Ngo R."/>
            <person name="Nguyen L."/>
            <person name="Nguyen N."/>
            <person name="Okwuonu G."/>
            <person name="Ongeri F."/>
            <person name="Pham C."/>
            <person name="Simmons D."/>
            <person name="Wilczek-Boney K."/>
            <person name="Hale W."/>
            <person name="Jakkamsetti A."/>
            <person name="Pham P."/>
            <person name="Ruth R."/>
            <person name="San Lucas F."/>
            <person name="Warren J."/>
            <person name="Zhang J."/>
            <person name="Zhao Z."/>
            <person name="Zhou C."/>
            <person name="Zhu D."/>
            <person name="Lee S."/>
            <person name="Bess C."/>
            <person name="Blankenburg K."/>
            <person name="Forbes L."/>
            <person name="Fu Q."/>
            <person name="Gubbala S."/>
            <person name="Hirani K."/>
            <person name="Jayaseelan J.C."/>
            <person name="Lara F."/>
            <person name="Munidasa M."/>
            <person name="Palculict T."/>
            <person name="Patil S."/>
            <person name="Pu L.-L."/>
            <person name="Saada N."/>
            <person name="Tang L."/>
            <person name="Weissenberger G."/>
            <person name="Zhu Y."/>
            <person name="Hemphill L."/>
            <person name="Shang Y."/>
            <person name="Youmans B."/>
            <person name="Ayvaz T."/>
            <person name="Ross M."/>
            <person name="Santibanez J."/>
            <person name="Aqrawi P."/>
            <person name="Gross S."/>
            <person name="Joshi V."/>
            <person name="Fowler G."/>
            <person name="Nazareth L."/>
            <person name="Reid J."/>
            <person name="Worley K."/>
            <person name="Petrosino J."/>
            <person name="Highlander S."/>
            <person name="Gibbs R."/>
        </authorList>
    </citation>
    <scope>NUCLEOTIDE SEQUENCE [LARGE SCALE GENOMIC DNA]</scope>
    <source>
        <strain evidence="1 2">871</strain>
    </source>
</reference>
<dbReference type="Gene3D" id="3.30.70.2340">
    <property type="entry name" value="Uncharacterised protein PF12112 family, DUF3579"/>
    <property type="match status" value="1"/>
</dbReference>
<evidence type="ECO:0000313" key="1">
    <source>
        <dbReference type="EMBL" id="EGY51476.1"/>
    </source>
</evidence>
<dbReference type="Pfam" id="PF12112">
    <property type="entry name" value="DUF3579"/>
    <property type="match status" value="1"/>
</dbReference>
<dbReference type="AlphaFoldDB" id="G4CKZ1"/>
<dbReference type="PATRIC" id="fig|1032488.3.peg.2153"/>
<dbReference type="Proteomes" id="UP000003019">
    <property type="component" value="Unassembled WGS sequence"/>
</dbReference>
<dbReference type="InterPro" id="IPR021969">
    <property type="entry name" value="DUF3579"/>
</dbReference>
<dbReference type="EMBL" id="AGAY01000076">
    <property type="protein sequence ID" value="EGY51476.1"/>
    <property type="molecule type" value="Genomic_DNA"/>
</dbReference>
<dbReference type="GO" id="GO:0016740">
    <property type="term" value="F:transferase activity"/>
    <property type="evidence" value="ECO:0007669"/>
    <property type="project" value="UniProtKB-KW"/>
</dbReference>